<dbReference type="GO" id="GO:0000155">
    <property type="term" value="F:phosphorelay sensor kinase activity"/>
    <property type="evidence" value="ECO:0007669"/>
    <property type="project" value="InterPro"/>
</dbReference>
<comment type="subcellular location">
    <subcellularLocation>
        <location evidence="2">Cell membrane</location>
        <topology evidence="2">Multi-pass membrane protein</topology>
    </subcellularLocation>
</comment>
<dbReference type="GO" id="GO:0005886">
    <property type="term" value="C:plasma membrane"/>
    <property type="evidence" value="ECO:0007669"/>
    <property type="project" value="UniProtKB-SubCell"/>
</dbReference>
<proteinExistence type="predicted"/>
<keyword evidence="12" id="KW-0902">Two-component regulatory system</keyword>
<evidence type="ECO:0000313" key="18">
    <source>
        <dbReference type="Proteomes" id="UP000679779"/>
    </source>
</evidence>
<dbReference type="PANTHER" id="PTHR45528">
    <property type="entry name" value="SENSOR HISTIDINE KINASE CPXA"/>
    <property type="match status" value="1"/>
</dbReference>
<keyword evidence="5" id="KW-0597">Phosphoprotein</keyword>
<dbReference type="SMART" id="SM00388">
    <property type="entry name" value="HisKA"/>
    <property type="match status" value="1"/>
</dbReference>
<evidence type="ECO:0000256" key="9">
    <source>
        <dbReference type="ARBA" id="ARBA00022777"/>
    </source>
</evidence>
<dbReference type="GO" id="GO:0005524">
    <property type="term" value="F:ATP binding"/>
    <property type="evidence" value="ECO:0007669"/>
    <property type="project" value="UniProtKB-KW"/>
</dbReference>
<evidence type="ECO:0000256" key="6">
    <source>
        <dbReference type="ARBA" id="ARBA00022679"/>
    </source>
</evidence>
<dbReference type="InterPro" id="IPR003660">
    <property type="entry name" value="HAMP_dom"/>
</dbReference>
<dbReference type="PRINTS" id="PR00344">
    <property type="entry name" value="BCTRLSENSOR"/>
</dbReference>
<dbReference type="AlphaFoldDB" id="A0A919XJW9"/>
<dbReference type="CDD" id="cd06225">
    <property type="entry name" value="HAMP"/>
    <property type="match status" value="1"/>
</dbReference>
<dbReference type="PANTHER" id="PTHR45528:SF1">
    <property type="entry name" value="SENSOR HISTIDINE KINASE CPXA"/>
    <property type="match status" value="1"/>
</dbReference>
<dbReference type="PROSITE" id="PS50885">
    <property type="entry name" value="HAMP"/>
    <property type="match status" value="1"/>
</dbReference>
<organism evidence="17 18">
    <name type="scientific">Paenibacillus albilobatus</name>
    <dbReference type="NCBI Taxonomy" id="2716884"/>
    <lineage>
        <taxon>Bacteria</taxon>
        <taxon>Bacillati</taxon>
        <taxon>Bacillota</taxon>
        <taxon>Bacilli</taxon>
        <taxon>Bacillales</taxon>
        <taxon>Paenibacillaceae</taxon>
        <taxon>Paenibacillus</taxon>
    </lineage>
</organism>
<keyword evidence="7 14" id="KW-0812">Transmembrane</keyword>
<evidence type="ECO:0000256" key="7">
    <source>
        <dbReference type="ARBA" id="ARBA00022692"/>
    </source>
</evidence>
<dbReference type="Pfam" id="PF02518">
    <property type="entry name" value="HATPase_c"/>
    <property type="match status" value="1"/>
</dbReference>
<evidence type="ECO:0000256" key="14">
    <source>
        <dbReference type="SAM" id="Phobius"/>
    </source>
</evidence>
<evidence type="ECO:0000256" key="4">
    <source>
        <dbReference type="ARBA" id="ARBA00022475"/>
    </source>
</evidence>
<dbReference type="SMART" id="SM00304">
    <property type="entry name" value="HAMP"/>
    <property type="match status" value="1"/>
</dbReference>
<dbReference type="Gene3D" id="3.30.565.10">
    <property type="entry name" value="Histidine kinase-like ATPase, C-terminal domain"/>
    <property type="match status" value="1"/>
</dbReference>
<reference evidence="17" key="1">
    <citation type="submission" date="2021-03" db="EMBL/GenBank/DDBJ databases">
        <title>Antimicrobial resistance genes in bacteria isolated from Japanese honey, and their potential for conferring macrolide and lincosamide resistance in the American foulbrood pathogen Paenibacillus larvae.</title>
        <authorList>
            <person name="Okamoto M."/>
            <person name="Kumagai M."/>
            <person name="Kanamori H."/>
            <person name="Takamatsu D."/>
        </authorList>
    </citation>
    <scope>NUCLEOTIDE SEQUENCE</scope>
    <source>
        <strain evidence="17">J2TS6</strain>
    </source>
</reference>
<evidence type="ECO:0000256" key="12">
    <source>
        <dbReference type="ARBA" id="ARBA00023012"/>
    </source>
</evidence>
<comment type="caution">
    <text evidence="17">The sequence shown here is derived from an EMBL/GenBank/DDBJ whole genome shotgun (WGS) entry which is preliminary data.</text>
</comment>
<keyword evidence="18" id="KW-1185">Reference proteome</keyword>
<evidence type="ECO:0000256" key="1">
    <source>
        <dbReference type="ARBA" id="ARBA00000085"/>
    </source>
</evidence>
<evidence type="ECO:0000256" key="5">
    <source>
        <dbReference type="ARBA" id="ARBA00022553"/>
    </source>
</evidence>
<keyword evidence="10" id="KW-0067">ATP-binding</keyword>
<evidence type="ECO:0000256" key="8">
    <source>
        <dbReference type="ARBA" id="ARBA00022741"/>
    </source>
</evidence>
<dbReference type="InterPro" id="IPR005467">
    <property type="entry name" value="His_kinase_dom"/>
</dbReference>
<gene>
    <name evidence="17" type="ORF">J2TS6_54330</name>
</gene>
<dbReference type="InterPro" id="IPR036097">
    <property type="entry name" value="HisK_dim/P_sf"/>
</dbReference>
<evidence type="ECO:0000259" key="16">
    <source>
        <dbReference type="PROSITE" id="PS50885"/>
    </source>
</evidence>
<feature type="domain" description="HAMP" evidence="16">
    <location>
        <begin position="193"/>
        <end position="245"/>
    </location>
</feature>
<keyword evidence="6" id="KW-0808">Transferase</keyword>
<dbReference type="InterPro" id="IPR036890">
    <property type="entry name" value="HATPase_C_sf"/>
</dbReference>
<dbReference type="SUPFAM" id="SSF55874">
    <property type="entry name" value="ATPase domain of HSP90 chaperone/DNA topoisomerase II/histidine kinase"/>
    <property type="match status" value="1"/>
</dbReference>
<name>A0A919XJW9_9BACL</name>
<evidence type="ECO:0000259" key="15">
    <source>
        <dbReference type="PROSITE" id="PS50109"/>
    </source>
</evidence>
<evidence type="ECO:0000256" key="13">
    <source>
        <dbReference type="ARBA" id="ARBA00023136"/>
    </source>
</evidence>
<dbReference type="InterPro" id="IPR003661">
    <property type="entry name" value="HisK_dim/P_dom"/>
</dbReference>
<dbReference type="SMART" id="SM00387">
    <property type="entry name" value="HATPase_c"/>
    <property type="match status" value="1"/>
</dbReference>
<accession>A0A919XJW9</accession>
<feature type="transmembrane region" description="Helical" evidence="14">
    <location>
        <begin position="7"/>
        <end position="33"/>
    </location>
</feature>
<dbReference type="EMBL" id="BORQ01000009">
    <property type="protein sequence ID" value="GIO34292.1"/>
    <property type="molecule type" value="Genomic_DNA"/>
</dbReference>
<sequence length="485" mass="54436">MSIKTRLLLSYIAMTVIPVILFVLVALGLYSVFLKNADGSGNQVFWKTTNERGDLVAGIKFMARTDPDRFADLKFLTSTDEQLKRLQVGLVVTKNQQITYASSLVDEKDLYQKLQETQVEPSEHDWGKGKWNNRFAVQKFDIGFADSSSGEVYLLTDMRPLLAGFRKLFPLLLLSLIIVIGLTNGILTFLMSRNLIRPLYALKHAAVQIKEGDLSHEVNLQRKDEIGELGAAFEEMRFRLNESIHLQLQYEENRKELISSISHDLKTPITGIKACVEGIQDGIAEGEKREKYIEMIAKKTDDMDRLIDELLLFSKLDLKRLPFHLEQVDLAAYMRDCAEELRLDPRLEGVAVGFSSNAGGPVQVVADREKLRRVIMNIIDNSLKYLDKADKKMRLELFDGASEATVKITDNGAGIEKESLPYVFDRFYRAEPSRNTDTGGSGIGLAIVKQMVEGQGGKVWAESQAGEGTSIYFTLPKTSHGGERS</sequence>
<keyword evidence="4" id="KW-1003">Cell membrane</keyword>
<evidence type="ECO:0000256" key="3">
    <source>
        <dbReference type="ARBA" id="ARBA00012438"/>
    </source>
</evidence>
<dbReference type="EC" id="2.7.13.3" evidence="3"/>
<dbReference type="RefSeq" id="WP_160044571.1">
    <property type="nucleotide sequence ID" value="NZ_BORQ01000009.1"/>
</dbReference>
<keyword evidence="13 14" id="KW-0472">Membrane</keyword>
<keyword evidence="9 17" id="KW-0418">Kinase</keyword>
<keyword evidence="8" id="KW-0547">Nucleotide-binding</keyword>
<dbReference type="InterPro" id="IPR050398">
    <property type="entry name" value="HssS/ArlS-like"/>
</dbReference>
<comment type="catalytic activity">
    <reaction evidence="1">
        <text>ATP + protein L-histidine = ADP + protein N-phospho-L-histidine.</text>
        <dbReference type="EC" id="2.7.13.3"/>
    </reaction>
</comment>
<dbReference type="SUPFAM" id="SSF47384">
    <property type="entry name" value="Homodimeric domain of signal transducing histidine kinase"/>
    <property type="match status" value="1"/>
</dbReference>
<dbReference type="Proteomes" id="UP000679779">
    <property type="component" value="Unassembled WGS sequence"/>
</dbReference>
<dbReference type="PROSITE" id="PS50109">
    <property type="entry name" value="HIS_KIN"/>
    <property type="match status" value="1"/>
</dbReference>
<protein>
    <recommendedName>
        <fullName evidence="3">histidine kinase</fullName>
        <ecNumber evidence="3">2.7.13.3</ecNumber>
    </recommendedName>
</protein>
<dbReference type="FunFam" id="3.30.565.10:FF:000006">
    <property type="entry name" value="Sensor histidine kinase WalK"/>
    <property type="match status" value="1"/>
</dbReference>
<dbReference type="InterPro" id="IPR004358">
    <property type="entry name" value="Sig_transdc_His_kin-like_C"/>
</dbReference>
<evidence type="ECO:0000256" key="11">
    <source>
        <dbReference type="ARBA" id="ARBA00022989"/>
    </source>
</evidence>
<dbReference type="SUPFAM" id="SSF158472">
    <property type="entry name" value="HAMP domain-like"/>
    <property type="match status" value="1"/>
</dbReference>
<dbReference type="InterPro" id="IPR003594">
    <property type="entry name" value="HATPase_dom"/>
</dbReference>
<dbReference type="Pfam" id="PF00672">
    <property type="entry name" value="HAMP"/>
    <property type="match status" value="1"/>
</dbReference>
<evidence type="ECO:0000256" key="10">
    <source>
        <dbReference type="ARBA" id="ARBA00022840"/>
    </source>
</evidence>
<feature type="domain" description="Histidine kinase" evidence="15">
    <location>
        <begin position="260"/>
        <end position="479"/>
    </location>
</feature>
<feature type="transmembrane region" description="Helical" evidence="14">
    <location>
        <begin position="168"/>
        <end position="190"/>
    </location>
</feature>
<dbReference type="CDD" id="cd00075">
    <property type="entry name" value="HATPase"/>
    <property type="match status" value="1"/>
</dbReference>
<keyword evidence="11 14" id="KW-1133">Transmembrane helix</keyword>
<dbReference type="Gene3D" id="1.10.287.130">
    <property type="match status" value="1"/>
</dbReference>
<evidence type="ECO:0000256" key="2">
    <source>
        <dbReference type="ARBA" id="ARBA00004651"/>
    </source>
</evidence>
<evidence type="ECO:0000313" key="17">
    <source>
        <dbReference type="EMBL" id="GIO34292.1"/>
    </source>
</evidence>
<dbReference type="Pfam" id="PF00512">
    <property type="entry name" value="HisKA"/>
    <property type="match status" value="1"/>
</dbReference>
<dbReference type="Gene3D" id="6.10.340.10">
    <property type="match status" value="1"/>
</dbReference>
<dbReference type="CDD" id="cd00082">
    <property type="entry name" value="HisKA"/>
    <property type="match status" value="1"/>
</dbReference>